<reference evidence="1 2" key="1">
    <citation type="submission" date="2020-02" db="EMBL/GenBank/DDBJ databases">
        <title>Bacillus aquiflavi sp. nov., isolated from yellow water of strong flavor Chinese baijiu in Yibin region of China.</title>
        <authorList>
            <person name="Xie J."/>
        </authorList>
    </citation>
    <scope>NUCLEOTIDE SEQUENCE [LARGE SCALE GENOMIC DNA]</scope>
    <source>
        <strain evidence="1 2">SA4</strain>
    </source>
</reference>
<comment type="caution">
    <text evidence="1">The sequence shown here is derived from an EMBL/GenBank/DDBJ whole genome shotgun (WGS) entry which is preliminary data.</text>
</comment>
<sequence length="165" mass="19595">MDKRYVKVNKVIEFDAEGGMFISDSVNHNQEIYFTFNEHGHLGEISIFLTNRVFNLLINHEEKKHIEEQIKVKKWEAMPFTFKQVENIIWDNYPIIKRVHFSICENSLLLTAHYRDWKLHTITAPYMNTFTNQQEHTVLALSEITFLKVDEKIKSEIVNSQPKII</sequence>
<organism evidence="1 2">
    <name type="scientific">Bacillus mesophilus</name>
    <dbReference type="NCBI Taxonomy" id="1808955"/>
    <lineage>
        <taxon>Bacteria</taxon>
        <taxon>Bacillati</taxon>
        <taxon>Bacillota</taxon>
        <taxon>Bacilli</taxon>
        <taxon>Bacillales</taxon>
        <taxon>Bacillaceae</taxon>
        <taxon>Bacillus</taxon>
    </lineage>
</organism>
<dbReference type="Proteomes" id="UP000481043">
    <property type="component" value="Unassembled WGS sequence"/>
</dbReference>
<protein>
    <submittedName>
        <fullName evidence="1">Uncharacterized protein</fullName>
    </submittedName>
</protein>
<proteinExistence type="predicted"/>
<keyword evidence="2" id="KW-1185">Reference proteome</keyword>
<gene>
    <name evidence="1" type="ORF">G4D63_15705</name>
</gene>
<dbReference type="EMBL" id="JAAIWM010000006">
    <property type="protein sequence ID" value="NEY73179.1"/>
    <property type="molecule type" value="Genomic_DNA"/>
</dbReference>
<dbReference type="AlphaFoldDB" id="A0A6M0QBU2"/>
<evidence type="ECO:0000313" key="2">
    <source>
        <dbReference type="Proteomes" id="UP000481043"/>
    </source>
</evidence>
<dbReference type="RefSeq" id="WP_163180659.1">
    <property type="nucleotide sequence ID" value="NZ_JAAIWM010000006.1"/>
</dbReference>
<evidence type="ECO:0000313" key="1">
    <source>
        <dbReference type="EMBL" id="NEY73179.1"/>
    </source>
</evidence>
<accession>A0A6M0QBU2</accession>
<name>A0A6M0QBU2_9BACI</name>